<proteinExistence type="inferred from homology"/>
<comment type="catalytic activity">
    <reaction evidence="3">
        <text>N-acetyl-D-muramate 6-phosphate + H2O = N-acetyl-D-glucosamine 6-phosphate + (R)-lactate</text>
        <dbReference type="Rhea" id="RHEA:26410"/>
        <dbReference type="ChEBI" id="CHEBI:15377"/>
        <dbReference type="ChEBI" id="CHEBI:16004"/>
        <dbReference type="ChEBI" id="CHEBI:57513"/>
        <dbReference type="ChEBI" id="CHEBI:58722"/>
        <dbReference type="EC" id="4.2.1.126"/>
    </reaction>
</comment>
<dbReference type="PROSITE" id="PS51464">
    <property type="entry name" value="SIS"/>
    <property type="match status" value="1"/>
</dbReference>
<dbReference type="InterPro" id="IPR005488">
    <property type="entry name" value="Etherase_MurQ"/>
</dbReference>
<gene>
    <name evidence="3 5" type="primary">murQ</name>
    <name evidence="5" type="ORF">CWS01_01875</name>
</gene>
<dbReference type="Gene3D" id="3.40.50.10490">
    <property type="entry name" value="Glucose-6-phosphate isomerase like protein, domain 1"/>
    <property type="match status" value="1"/>
</dbReference>
<dbReference type="PANTHER" id="PTHR10088:SF4">
    <property type="entry name" value="GLUCOKINASE REGULATORY PROTEIN"/>
    <property type="match status" value="1"/>
</dbReference>
<organism evidence="5 6">
    <name type="scientific">Niallia nealsonii</name>
    <dbReference type="NCBI Taxonomy" id="115979"/>
    <lineage>
        <taxon>Bacteria</taxon>
        <taxon>Bacillati</taxon>
        <taxon>Bacillota</taxon>
        <taxon>Bacilli</taxon>
        <taxon>Bacillales</taxon>
        <taxon>Bacillaceae</taxon>
        <taxon>Niallia</taxon>
    </lineage>
</organism>
<dbReference type="OrthoDB" id="9813395at2"/>
<dbReference type="SUPFAM" id="SSF53697">
    <property type="entry name" value="SIS domain"/>
    <property type="match status" value="1"/>
</dbReference>
<dbReference type="GO" id="GO:0097367">
    <property type="term" value="F:carbohydrate derivative binding"/>
    <property type="evidence" value="ECO:0007669"/>
    <property type="project" value="InterPro"/>
</dbReference>
<accession>A0A2N0Z7X7</accession>
<comment type="pathway">
    <text evidence="3">Amino-sugar metabolism; N-acetylmuramate degradation.</text>
</comment>
<dbReference type="NCBIfam" id="NF009222">
    <property type="entry name" value="PRK12570.1"/>
    <property type="match status" value="1"/>
</dbReference>
<evidence type="ECO:0000259" key="4">
    <source>
        <dbReference type="PROSITE" id="PS51464"/>
    </source>
</evidence>
<dbReference type="EC" id="4.2.1.126" evidence="3"/>
<feature type="active site" evidence="3">
    <location>
        <position position="113"/>
    </location>
</feature>
<dbReference type="GO" id="GO:0097173">
    <property type="term" value="P:N-acetylmuramic acid catabolic process"/>
    <property type="evidence" value="ECO:0007669"/>
    <property type="project" value="UniProtKB-UniPathway"/>
</dbReference>
<dbReference type="Gene3D" id="1.10.8.1080">
    <property type="match status" value="1"/>
</dbReference>
<dbReference type="EMBL" id="PISE01000003">
    <property type="protein sequence ID" value="PKG25616.1"/>
    <property type="molecule type" value="Genomic_DNA"/>
</dbReference>
<dbReference type="Proteomes" id="UP000233375">
    <property type="component" value="Unassembled WGS sequence"/>
</dbReference>
<dbReference type="RefSeq" id="WP_101175340.1">
    <property type="nucleotide sequence ID" value="NZ_PISE01000003.1"/>
</dbReference>
<dbReference type="InterPro" id="IPR001347">
    <property type="entry name" value="SIS_dom"/>
</dbReference>
<dbReference type="HAMAP" id="MF_00068">
    <property type="entry name" value="MurQ"/>
    <property type="match status" value="1"/>
</dbReference>
<dbReference type="GO" id="GO:0046348">
    <property type="term" value="P:amino sugar catabolic process"/>
    <property type="evidence" value="ECO:0007669"/>
    <property type="project" value="InterPro"/>
</dbReference>
<evidence type="ECO:0000313" key="5">
    <source>
        <dbReference type="EMBL" id="PKG25616.1"/>
    </source>
</evidence>
<sequence length="302" mass="32836">MNKQNATEQTNQESVQLDEWSSLEIIQFMNQEDEKIAKTVNEALPIIAHAVDAIAERWKMGGRCFVVGAGTSGRLGMVDAVELGPTFSIEQDRWIGLVAGGKEAMLQSLEETEDDEKEIIAELKRYSFGESDIVIGVTASGSTPFVLAAVQYANELSALAIGISNNKDTALSAICDYGIEAATGAEVIRGSTRLKAGTSQKMILNMLSTATMVRLGKVYQNEMVDMKLINKKLVKRAVQALMNITDIPEQAALNALMENAFDLKSALFTVLTDGTTKDASYYLAQTNGHLKKAVQQYLKKGV</sequence>
<feature type="active site" description="Proton donor" evidence="3">
    <location>
        <position position="82"/>
    </location>
</feature>
<dbReference type="Pfam" id="PF22645">
    <property type="entry name" value="GKRP_SIS_N"/>
    <property type="match status" value="1"/>
</dbReference>
<dbReference type="GO" id="GO:0009254">
    <property type="term" value="P:peptidoglycan turnover"/>
    <property type="evidence" value="ECO:0007669"/>
    <property type="project" value="TreeGrafter"/>
</dbReference>
<dbReference type="InterPro" id="IPR046348">
    <property type="entry name" value="SIS_dom_sf"/>
</dbReference>
<keyword evidence="2 3" id="KW-0119">Carbohydrate metabolism</keyword>
<protein>
    <recommendedName>
        <fullName evidence="3">N-acetylmuramic acid 6-phosphate etherase</fullName>
        <shortName evidence="3">MurNAc-6-P etherase</shortName>
        <ecNumber evidence="3">4.2.1.126</ecNumber>
    </recommendedName>
    <alternativeName>
        <fullName evidence="3">N-acetylmuramic acid 6-phosphate hydrolase</fullName>
    </alternativeName>
    <alternativeName>
        <fullName evidence="3">N-acetylmuramic acid 6-phosphate lyase</fullName>
    </alternativeName>
</protein>
<dbReference type="InterPro" id="IPR040190">
    <property type="entry name" value="MURQ/GCKR"/>
</dbReference>
<dbReference type="NCBIfam" id="NF003915">
    <property type="entry name" value="PRK05441.1"/>
    <property type="match status" value="1"/>
</dbReference>
<comment type="caution">
    <text evidence="5">The sequence shown here is derived from an EMBL/GenBank/DDBJ whole genome shotgun (WGS) entry which is preliminary data.</text>
</comment>
<feature type="domain" description="SIS" evidence="4">
    <location>
        <begin position="54"/>
        <end position="217"/>
    </location>
</feature>
<reference evidence="5 6" key="1">
    <citation type="journal article" date="2003" name="Int. J. Syst. Evol. Microbiol.">
        <title>Bacillus nealsonii sp. nov., isolated from a spacecraft-assembly facility, whose spores are gamma-radiation resistant.</title>
        <authorList>
            <person name="Venkateswaran K."/>
            <person name="Kempf M."/>
            <person name="Chen F."/>
            <person name="Satomi M."/>
            <person name="Nicholson W."/>
            <person name="Kern R."/>
        </authorList>
    </citation>
    <scope>NUCLEOTIDE SEQUENCE [LARGE SCALE GENOMIC DNA]</scope>
    <source>
        <strain evidence="5 6">FO-92</strain>
    </source>
</reference>
<dbReference type="PANTHER" id="PTHR10088">
    <property type="entry name" value="GLUCOKINASE REGULATORY PROTEIN"/>
    <property type="match status" value="1"/>
</dbReference>
<dbReference type="NCBIfam" id="TIGR00274">
    <property type="entry name" value="N-acetylmuramic acid 6-phosphate etherase"/>
    <property type="match status" value="1"/>
</dbReference>
<evidence type="ECO:0000256" key="3">
    <source>
        <dbReference type="HAMAP-Rule" id="MF_00068"/>
    </source>
</evidence>
<evidence type="ECO:0000256" key="2">
    <source>
        <dbReference type="ARBA" id="ARBA00023277"/>
    </source>
</evidence>
<name>A0A2N0Z7X7_9BACI</name>
<dbReference type="GO" id="GO:0016803">
    <property type="term" value="F:ether hydrolase activity"/>
    <property type="evidence" value="ECO:0007669"/>
    <property type="project" value="TreeGrafter"/>
</dbReference>
<dbReference type="GO" id="GO:0016835">
    <property type="term" value="F:carbon-oxygen lyase activity"/>
    <property type="evidence" value="ECO:0007669"/>
    <property type="project" value="UniProtKB-UniRule"/>
</dbReference>
<comment type="subunit">
    <text evidence="3">Homodimer.</text>
</comment>
<comment type="similarity">
    <text evidence="3">Belongs to the GCKR-like family. MurNAc-6-P etherase subfamily.</text>
</comment>
<comment type="miscellaneous">
    <text evidence="3">A lyase-type mechanism (elimination/hydration) is suggested for the cleavage of the lactyl ether bond of MurNAc 6-phosphate, with the formation of an alpha,beta-unsaturated aldehyde intermediate with (E)-stereochemistry, followed by the syn addition of water to give product.</text>
</comment>
<dbReference type="AlphaFoldDB" id="A0A2N0Z7X7"/>
<dbReference type="UniPathway" id="UPA00342"/>
<keyword evidence="6" id="KW-1185">Reference proteome</keyword>
<comment type="function">
    <text evidence="3">Specifically catalyzes the cleavage of the D-lactyl ether substituent of MurNAc 6-phosphate, producing GlcNAc 6-phosphate and D-lactate.</text>
</comment>
<keyword evidence="1 3" id="KW-0456">Lyase</keyword>
<evidence type="ECO:0000313" key="6">
    <source>
        <dbReference type="Proteomes" id="UP000233375"/>
    </source>
</evidence>
<dbReference type="CDD" id="cd05007">
    <property type="entry name" value="SIS_Etherase"/>
    <property type="match status" value="1"/>
</dbReference>
<evidence type="ECO:0000256" key="1">
    <source>
        <dbReference type="ARBA" id="ARBA00023239"/>
    </source>
</evidence>